<reference evidence="1 2" key="1">
    <citation type="submission" date="2016-06" db="EMBL/GenBank/DDBJ databases">
        <authorList>
            <person name="Kjaerup R.B."/>
            <person name="Dalgaard T.S."/>
            <person name="Juul-Madsen H.R."/>
        </authorList>
    </citation>
    <scope>NUCLEOTIDE SEQUENCE [LARGE SCALE GENOMIC DNA]</scope>
</reference>
<dbReference type="KEGG" id="vg:29062082"/>
<dbReference type="Proteomes" id="UP000202923">
    <property type="component" value="Genome"/>
</dbReference>
<sequence length="200" mass="22621">MQVILNMALGEQANQISELMVDLRKDLHFELHDIISKYERGLREDTDKVHHVVDAPKIVDELTALIVDQAKDVLQKTFTIGINGWDTVDELALRVEEAFTKGVTDLESYVHLNAHETFVACGNSDECTLTFQMESLHDLFGATDTMKVEGIVMKAKEKVGILARQEMECLLSRLQLYKLTPEQVDGVHEMGRGEMTVSRF</sequence>
<evidence type="ECO:0000313" key="2">
    <source>
        <dbReference type="Proteomes" id="UP000202923"/>
    </source>
</evidence>
<accession>A0A1B2IE95</accession>
<dbReference type="RefSeq" id="YP_009278843.1">
    <property type="nucleotide sequence ID" value="NC_031010.1"/>
</dbReference>
<name>A0A1B2IE95_9CAUD</name>
<organism evidence="1 2">
    <name type="scientific">Erwinia phage vB_EamM_Kwan</name>
    <dbReference type="NCBI Taxonomy" id="1883374"/>
    <lineage>
        <taxon>Viruses</taxon>
        <taxon>Duplodnaviria</taxon>
        <taxon>Heunggongvirae</taxon>
        <taxon>Uroviricota</taxon>
        <taxon>Caudoviricetes</taxon>
        <taxon>Chimalliviridae</taxon>
        <taxon>Wellingtonvirus</taxon>
        <taxon>Wellingtonvirus wellington</taxon>
    </lineage>
</organism>
<proteinExistence type="predicted"/>
<dbReference type="EMBL" id="KX397369">
    <property type="protein sequence ID" value="ANZ49590.1"/>
    <property type="molecule type" value="Genomic_DNA"/>
</dbReference>
<protein>
    <submittedName>
        <fullName evidence="1">Uncharacterized protein</fullName>
    </submittedName>
</protein>
<gene>
    <name evidence="1" type="ORF">KWAN_238</name>
</gene>
<dbReference type="GeneID" id="29062082"/>
<evidence type="ECO:0000313" key="1">
    <source>
        <dbReference type="EMBL" id="ANZ49590.1"/>
    </source>
</evidence>